<keyword evidence="7" id="KW-0067">ATP-binding</keyword>
<evidence type="ECO:0000256" key="3">
    <source>
        <dbReference type="ARBA" id="ARBA00022553"/>
    </source>
</evidence>
<dbReference type="Gene3D" id="3.30.565.10">
    <property type="entry name" value="Histidine kinase-like ATPase, C-terminal domain"/>
    <property type="match status" value="1"/>
</dbReference>
<feature type="domain" description="Histidine kinase" evidence="9">
    <location>
        <begin position="198"/>
        <end position="434"/>
    </location>
</feature>
<evidence type="ECO:0000256" key="1">
    <source>
        <dbReference type="ARBA" id="ARBA00000085"/>
    </source>
</evidence>
<dbReference type="InterPro" id="IPR036097">
    <property type="entry name" value="HisK_dim/P_sf"/>
</dbReference>
<keyword evidence="8" id="KW-0902">Two-component regulatory system</keyword>
<dbReference type="Pfam" id="PF02518">
    <property type="entry name" value="HATPase_c"/>
    <property type="match status" value="1"/>
</dbReference>
<keyword evidence="3" id="KW-0597">Phosphoprotein</keyword>
<dbReference type="AlphaFoldDB" id="A0A4P9UMK9"/>
<dbReference type="GO" id="GO:0000155">
    <property type="term" value="F:phosphorelay sensor kinase activity"/>
    <property type="evidence" value="ECO:0007669"/>
    <property type="project" value="InterPro"/>
</dbReference>
<dbReference type="InterPro" id="IPR004358">
    <property type="entry name" value="Sig_transdc_His_kin-like_C"/>
</dbReference>
<dbReference type="InterPro" id="IPR036890">
    <property type="entry name" value="HATPase_C_sf"/>
</dbReference>
<dbReference type="KEGG" id="mbur:EQU24_04995"/>
<dbReference type="EC" id="2.7.13.3" evidence="2"/>
<evidence type="ECO:0000256" key="5">
    <source>
        <dbReference type="ARBA" id="ARBA00022741"/>
    </source>
</evidence>
<evidence type="ECO:0000256" key="7">
    <source>
        <dbReference type="ARBA" id="ARBA00022840"/>
    </source>
</evidence>
<evidence type="ECO:0000259" key="9">
    <source>
        <dbReference type="PROSITE" id="PS50109"/>
    </source>
</evidence>
<dbReference type="SUPFAM" id="SSF47384">
    <property type="entry name" value="Homodimeric domain of signal transducing histidine kinase"/>
    <property type="match status" value="1"/>
</dbReference>
<dbReference type="PANTHER" id="PTHR43065:SF10">
    <property type="entry name" value="PEROXIDE STRESS-ACTIVATED HISTIDINE KINASE MAK3"/>
    <property type="match status" value="1"/>
</dbReference>
<comment type="catalytic activity">
    <reaction evidence="1">
        <text>ATP + protein L-histidine = ADP + protein N-phospho-L-histidine.</text>
        <dbReference type="EC" id="2.7.13.3"/>
    </reaction>
</comment>
<dbReference type="InterPro" id="IPR003594">
    <property type="entry name" value="HATPase_dom"/>
</dbReference>
<evidence type="ECO:0000256" key="6">
    <source>
        <dbReference type="ARBA" id="ARBA00022777"/>
    </source>
</evidence>
<protein>
    <recommendedName>
        <fullName evidence="2">histidine kinase</fullName>
        <ecNumber evidence="2">2.7.13.3</ecNumber>
    </recommendedName>
</protein>
<gene>
    <name evidence="10" type="ORF">EQU24_04995</name>
</gene>
<name>A0A4P9UMK9_METBY</name>
<evidence type="ECO:0000313" key="10">
    <source>
        <dbReference type="EMBL" id="QCW81673.1"/>
    </source>
</evidence>
<dbReference type="SMART" id="SM00387">
    <property type="entry name" value="HATPase_c"/>
    <property type="match status" value="1"/>
</dbReference>
<dbReference type="PANTHER" id="PTHR43065">
    <property type="entry name" value="SENSOR HISTIDINE KINASE"/>
    <property type="match status" value="1"/>
</dbReference>
<dbReference type="Proteomes" id="UP000305881">
    <property type="component" value="Chromosome"/>
</dbReference>
<keyword evidence="5" id="KW-0547">Nucleotide-binding</keyword>
<dbReference type="Gene3D" id="1.10.287.130">
    <property type="match status" value="1"/>
</dbReference>
<keyword evidence="6 10" id="KW-0418">Kinase</keyword>
<evidence type="ECO:0000313" key="11">
    <source>
        <dbReference type="Proteomes" id="UP000305881"/>
    </source>
</evidence>
<proteinExistence type="predicted"/>
<evidence type="ECO:0000256" key="4">
    <source>
        <dbReference type="ARBA" id="ARBA00022679"/>
    </source>
</evidence>
<dbReference type="GO" id="GO:0005524">
    <property type="term" value="F:ATP binding"/>
    <property type="evidence" value="ECO:0007669"/>
    <property type="project" value="UniProtKB-KW"/>
</dbReference>
<dbReference type="CDD" id="cd00082">
    <property type="entry name" value="HisKA"/>
    <property type="match status" value="1"/>
</dbReference>
<evidence type="ECO:0000256" key="2">
    <source>
        <dbReference type="ARBA" id="ARBA00012438"/>
    </source>
</evidence>
<dbReference type="STRING" id="675511.GCA_000341735_02012"/>
<dbReference type="PRINTS" id="PR00344">
    <property type="entry name" value="BCTRLSENSOR"/>
</dbReference>
<dbReference type="OrthoDB" id="1931120at2"/>
<accession>A0A4P9UMK9</accession>
<organism evidence="10 11">
    <name type="scientific">Methylotuvimicrobium buryatense</name>
    <name type="common">Methylomicrobium buryatense</name>
    <dbReference type="NCBI Taxonomy" id="95641"/>
    <lineage>
        <taxon>Bacteria</taxon>
        <taxon>Pseudomonadati</taxon>
        <taxon>Pseudomonadota</taxon>
        <taxon>Gammaproteobacteria</taxon>
        <taxon>Methylococcales</taxon>
        <taxon>Methylococcaceae</taxon>
        <taxon>Methylotuvimicrobium</taxon>
    </lineage>
</organism>
<keyword evidence="4" id="KW-0808">Transferase</keyword>
<dbReference type="EMBL" id="CP035467">
    <property type="protein sequence ID" value="QCW81673.1"/>
    <property type="molecule type" value="Genomic_DNA"/>
</dbReference>
<keyword evidence="11" id="KW-1185">Reference proteome</keyword>
<reference evidence="11" key="1">
    <citation type="journal article" date="2019" name="J. Bacteriol.">
        <title>A Mutagenic Screen Identifies a TonB-Dependent Receptor Required for the Lanthanide Metal Switch in the Type I Methanotroph 'Methylotuvimicrobium buryatense' 5GB1C.</title>
        <authorList>
            <person name="Groom J.D."/>
            <person name="Ford S.M."/>
            <person name="Pesesky M.W."/>
            <person name="Lidstrom M.E."/>
        </authorList>
    </citation>
    <scope>NUCLEOTIDE SEQUENCE [LARGE SCALE GENOMIC DNA]</scope>
    <source>
        <strain evidence="11">5GB1C</strain>
    </source>
</reference>
<evidence type="ECO:0000256" key="8">
    <source>
        <dbReference type="ARBA" id="ARBA00023012"/>
    </source>
</evidence>
<dbReference type="PROSITE" id="PS50109">
    <property type="entry name" value="HIS_KIN"/>
    <property type="match status" value="1"/>
</dbReference>
<dbReference type="InterPro" id="IPR003661">
    <property type="entry name" value="HisK_dim/P_dom"/>
</dbReference>
<dbReference type="SMART" id="SM00388">
    <property type="entry name" value="HisKA"/>
    <property type="match status" value="1"/>
</dbReference>
<dbReference type="SUPFAM" id="SSF55874">
    <property type="entry name" value="ATPase domain of HSP90 chaperone/DNA topoisomerase II/histidine kinase"/>
    <property type="match status" value="1"/>
</dbReference>
<dbReference type="InterPro" id="IPR005467">
    <property type="entry name" value="His_kinase_dom"/>
</dbReference>
<sequence length="442" mass="49046">MVSIAIALSRKRWAVHYHRQKVETMYDFQSGGDFERDLNLDELLKGIDKSRLISALNVLLDTTVGVVDDTGASVIGDNSSKTVDRVPLHGELEPVGFLQTRTAVPSERLSAAADLMQLILRCNARYLLASDIHLQTQRDDFEELQRRNVALQASEARYKKLSESLEIRVKEQVKTIEKAHLKLYRNEKQASVGRLAAGVAHEINNPLGFIRSNVATAASYLESFYEFNALIDNGASSKDLRKVWEERELSLLLDDFKDLMKESLEGLDRIAKIVIALKGFSRIDQTETERADIDTIVRQICQVAESQWQQKAKLVLELSSETPIQCQSAQLGQVVYGLLGNAVDAIETNGIIRIRTAVRNGAVVLEVQDNGRGIPETVLPHVFEPFFTTKEVGQGTGLGLTVCHDIVKEHGGSIDIVSQIGKGTRVTVNLPVHNAIQNPKES</sequence>